<dbReference type="Proteomes" id="UP000279384">
    <property type="component" value="Unassembled WGS sequence"/>
</dbReference>
<name>A0A495BCB6_VOGIN</name>
<feature type="transmembrane region" description="Helical" evidence="1">
    <location>
        <begin position="51"/>
        <end position="73"/>
    </location>
</feature>
<dbReference type="GO" id="GO:0016020">
    <property type="term" value="C:membrane"/>
    <property type="evidence" value="ECO:0007669"/>
    <property type="project" value="TreeGrafter"/>
</dbReference>
<gene>
    <name evidence="3" type="ORF">C8E02_2148</name>
</gene>
<dbReference type="EMBL" id="RBID01000015">
    <property type="protein sequence ID" value="RKQ57844.1"/>
    <property type="molecule type" value="Genomic_DNA"/>
</dbReference>
<dbReference type="RefSeq" id="WP_120810735.1">
    <property type="nucleotide sequence ID" value="NZ_RBID01000015.1"/>
</dbReference>
<evidence type="ECO:0000313" key="4">
    <source>
        <dbReference type="Proteomes" id="UP000279384"/>
    </source>
</evidence>
<dbReference type="Pfam" id="PF00487">
    <property type="entry name" value="FA_desaturase"/>
    <property type="match status" value="1"/>
</dbReference>
<feature type="transmembrane region" description="Helical" evidence="1">
    <location>
        <begin position="207"/>
        <end position="233"/>
    </location>
</feature>
<keyword evidence="1" id="KW-0812">Transmembrane</keyword>
<dbReference type="GO" id="GO:0008610">
    <property type="term" value="P:lipid biosynthetic process"/>
    <property type="evidence" value="ECO:0007669"/>
    <property type="project" value="UniProtKB-ARBA"/>
</dbReference>
<protein>
    <submittedName>
        <fullName evidence="3">Fatty acid desaturase</fullName>
    </submittedName>
</protein>
<evidence type="ECO:0000259" key="2">
    <source>
        <dbReference type="Pfam" id="PF00487"/>
    </source>
</evidence>
<reference evidence="3 4" key="1">
    <citation type="submission" date="2018-10" db="EMBL/GenBank/DDBJ databases">
        <title>Genomic Encyclopedia of Type Strains, Phase IV (KMG-IV): sequencing the most valuable type-strain genomes for metagenomic binning, comparative biology and taxonomic classification.</title>
        <authorList>
            <person name="Goeker M."/>
        </authorList>
    </citation>
    <scope>NUCLEOTIDE SEQUENCE [LARGE SCALE GENOMIC DNA]</scope>
    <source>
        <strain evidence="3 4">DSM 3303</strain>
    </source>
</reference>
<organism evidence="3 4">
    <name type="scientific">Vogesella indigofera</name>
    <name type="common">Pseudomonas indigofera</name>
    <dbReference type="NCBI Taxonomy" id="45465"/>
    <lineage>
        <taxon>Bacteria</taxon>
        <taxon>Pseudomonadati</taxon>
        <taxon>Pseudomonadota</taxon>
        <taxon>Betaproteobacteria</taxon>
        <taxon>Neisseriales</taxon>
        <taxon>Chromobacteriaceae</taxon>
        <taxon>Vogesella</taxon>
    </lineage>
</organism>
<comment type="caution">
    <text evidence="3">The sequence shown here is derived from an EMBL/GenBank/DDBJ whole genome shotgun (WGS) entry which is preliminary data.</text>
</comment>
<keyword evidence="1" id="KW-0472">Membrane</keyword>
<dbReference type="GO" id="GO:0016717">
    <property type="term" value="F:oxidoreductase activity, acting on paired donors, with oxidation of a pair of donors resulting in the reduction of molecular oxygen to two molecules of water"/>
    <property type="evidence" value="ECO:0007669"/>
    <property type="project" value="TreeGrafter"/>
</dbReference>
<dbReference type="PANTHER" id="PTHR19353:SF19">
    <property type="entry name" value="DELTA(5) FATTY ACID DESATURASE C-RELATED"/>
    <property type="match status" value="1"/>
</dbReference>
<dbReference type="InterPro" id="IPR012171">
    <property type="entry name" value="Fatty_acid_desaturase"/>
</dbReference>
<sequence length="361" mass="40742">MIENKQIRDYSLDGPCGQQAAARGLVSAQWFACSVDRKQMKQLMQRDDWQALKYLGSWLALLLGSGVLAFHAWGTPWAVPAFLLYGLLYAAGEHGSHELSHGTPFRTGWLNTFFFQLTSFLALHETVFWRWSHARHHTDTIIVGNDREIAFPRPIRLAGLFADFFFLKSGSIELARTVRHACGSVSSATRSFVPASEIGRMIRSSQVYTLIFAATIAACIYSGSILPAMFVVLPRFYGSPLTQVFNITQHAGLAENVLDHRLNTRTVIFNPLFAFLYMKMNYHVEHHMFPMVPFYNLPKLHALIKEQCPPAHPGLADAYREIIPALWRQRSDPSYTIPRQLPPLPASHRVAANPEAVRSYA</sequence>
<feature type="transmembrane region" description="Helical" evidence="1">
    <location>
        <begin position="109"/>
        <end position="129"/>
    </location>
</feature>
<proteinExistence type="predicted"/>
<feature type="domain" description="Fatty acid desaturase" evidence="2">
    <location>
        <begin position="76"/>
        <end position="313"/>
    </location>
</feature>
<dbReference type="InterPro" id="IPR005804">
    <property type="entry name" value="FA_desaturase_dom"/>
</dbReference>
<dbReference type="AlphaFoldDB" id="A0A495BCB6"/>
<dbReference type="PANTHER" id="PTHR19353">
    <property type="entry name" value="FATTY ACID DESATURASE 2"/>
    <property type="match status" value="1"/>
</dbReference>
<accession>A0A495BCB6</accession>
<evidence type="ECO:0000313" key="3">
    <source>
        <dbReference type="EMBL" id="RKQ57844.1"/>
    </source>
</evidence>
<evidence type="ECO:0000256" key="1">
    <source>
        <dbReference type="SAM" id="Phobius"/>
    </source>
</evidence>
<keyword evidence="1" id="KW-1133">Transmembrane helix</keyword>